<dbReference type="GO" id="GO:0030983">
    <property type="term" value="F:mismatched DNA binding"/>
    <property type="evidence" value="ECO:0007669"/>
    <property type="project" value="InterPro"/>
</dbReference>
<reference evidence="8" key="1">
    <citation type="submission" date="2023-08" db="EMBL/GenBank/DDBJ databases">
        <authorList>
            <person name="Chen Y."/>
            <person name="Shah S."/>
            <person name="Dougan E. K."/>
            <person name="Thang M."/>
            <person name="Chan C."/>
        </authorList>
    </citation>
    <scope>NUCLEOTIDE SEQUENCE</scope>
</reference>
<keyword evidence="3" id="KW-0238">DNA-binding</keyword>
<proteinExistence type="predicted"/>
<dbReference type="SUPFAM" id="SSF52540">
    <property type="entry name" value="P-loop containing nucleoside triphosphate hydrolases"/>
    <property type="match status" value="1"/>
</dbReference>
<dbReference type="GO" id="GO:0140664">
    <property type="term" value="F:ATP-dependent DNA damage sensor activity"/>
    <property type="evidence" value="ECO:0007669"/>
    <property type="project" value="InterPro"/>
</dbReference>
<dbReference type="GO" id="GO:0006298">
    <property type="term" value="P:mismatch repair"/>
    <property type="evidence" value="ECO:0007669"/>
    <property type="project" value="InterPro"/>
</dbReference>
<evidence type="ECO:0000256" key="3">
    <source>
        <dbReference type="ARBA" id="ARBA00023125"/>
    </source>
</evidence>
<dbReference type="EMBL" id="CAUJNA010003581">
    <property type="protein sequence ID" value="CAJ1405369.1"/>
    <property type="molecule type" value="Genomic_DNA"/>
</dbReference>
<feature type="coiled-coil region" evidence="4">
    <location>
        <begin position="534"/>
        <end position="586"/>
    </location>
</feature>
<dbReference type="GO" id="GO:0005524">
    <property type="term" value="F:ATP binding"/>
    <property type="evidence" value="ECO:0007669"/>
    <property type="project" value="UniProtKB-KW"/>
</dbReference>
<keyword evidence="4" id="KW-0175">Coiled coil</keyword>
<evidence type="ECO:0000256" key="1">
    <source>
        <dbReference type="ARBA" id="ARBA00022741"/>
    </source>
</evidence>
<feature type="domain" description="DNA mismatch repair protein MutS core" evidence="6">
    <location>
        <begin position="60"/>
        <end position="341"/>
    </location>
</feature>
<name>A0AA36JHX2_9DINO</name>
<accession>A0AA36JHX2</accession>
<evidence type="ECO:0000313" key="8">
    <source>
        <dbReference type="EMBL" id="CAJ1405369.1"/>
    </source>
</evidence>
<evidence type="ECO:0000313" key="9">
    <source>
        <dbReference type="Proteomes" id="UP001178507"/>
    </source>
</evidence>
<dbReference type="GO" id="GO:0004519">
    <property type="term" value="F:endonuclease activity"/>
    <property type="evidence" value="ECO:0007669"/>
    <property type="project" value="InterPro"/>
</dbReference>
<sequence length="774" mass="85054">MCVAQRAGAEYGDEFVGEDVDDDLTESLQQQTLEALDLDFILERLQSLCYTATAAEMAVNPEALLAKTPADARALYDTVLELTQLEDADLELEARLDIVEEVEQCTRGAVLEPPQLQKVSDSIEALLRLRNGLEAANARGVQIPALISYCQNLDLPDTLLDIMLEAFEEDGELSLKKFPELAQLREKVRTLEDTCSRTMAEVLSSGKYARYLTDDGYMQFGGHYVVSVKPKHKNKVGRMFDESRSGRTAYVEPSEVIEYADGLVQSEKELKVMVRRILGNMSLAIGNAAEDIKRCLEAAARIDLARARLFLGEDMEGEVPRVEDEGIIEVRQARNPCLVLRGGKVVGYRLELGESNCGLLLTGPNAGGKTVVLKTIGLLALLARCGIPIPGGEAPRVDFFEVVLADVGDMQTIVDDLSTYSAHLVASRIMLNTAKGVGRRALILVDEAATGTDPQQGAALARAMLEGFLEMQARVVTTTHSNQLKDWATQDDRTLTAAMEYKGGRPTYRLTRNAVGESHAIETAARLGLPHTIVKRAEQLLSEDQRQLLALQREASAAEQDFVAARLEAEQREAAASKAIAEAEHKVSALASREHEVALQEADLQDRAQAQQRQMQADLKARLEVQERQFEDVVRRLKMEAQHLGTSLKIVGDVLEDLRFEVDEVEEAQPASPARPAIPGAMTARESLSVGDWVVVMSDPPWKGLKGQVENIKLATKGVPPRISVRLGANGKVRDFYKTELGRTQAPPQTIRSKIKKPKGEAAAPTRDYSSMFF</sequence>
<keyword evidence="9" id="KW-1185">Reference proteome</keyword>
<dbReference type="InterPro" id="IPR005747">
    <property type="entry name" value="MutS2"/>
</dbReference>
<dbReference type="InterPro" id="IPR027417">
    <property type="entry name" value="P-loop_NTPase"/>
</dbReference>
<dbReference type="SMART" id="SM00534">
    <property type="entry name" value="MUTSac"/>
    <property type="match status" value="1"/>
</dbReference>
<dbReference type="Pfam" id="PF00488">
    <property type="entry name" value="MutS_V"/>
    <property type="match status" value="1"/>
</dbReference>
<dbReference type="Gene3D" id="3.40.50.300">
    <property type="entry name" value="P-loop containing nucleotide triphosphate hydrolases"/>
    <property type="match status" value="1"/>
</dbReference>
<organism evidence="8 9">
    <name type="scientific">Effrenium voratum</name>
    <dbReference type="NCBI Taxonomy" id="2562239"/>
    <lineage>
        <taxon>Eukaryota</taxon>
        <taxon>Sar</taxon>
        <taxon>Alveolata</taxon>
        <taxon>Dinophyceae</taxon>
        <taxon>Suessiales</taxon>
        <taxon>Symbiodiniaceae</taxon>
        <taxon>Effrenium</taxon>
    </lineage>
</organism>
<dbReference type="PANTHER" id="PTHR48466:SF2">
    <property type="entry name" value="OS10G0509000 PROTEIN"/>
    <property type="match status" value="1"/>
</dbReference>
<dbReference type="Proteomes" id="UP001178507">
    <property type="component" value="Unassembled WGS sequence"/>
</dbReference>
<dbReference type="SMART" id="SM00533">
    <property type="entry name" value="MUTSd"/>
    <property type="match status" value="1"/>
</dbReference>
<feature type="domain" description="DNA mismatch repair proteins mutS family" evidence="7">
    <location>
        <begin position="356"/>
        <end position="542"/>
    </location>
</feature>
<evidence type="ECO:0000256" key="5">
    <source>
        <dbReference type="SAM" id="MobiDB-lite"/>
    </source>
</evidence>
<dbReference type="InterPro" id="IPR036187">
    <property type="entry name" value="DNA_mismatch_repair_MutS_sf"/>
</dbReference>
<evidence type="ECO:0000259" key="6">
    <source>
        <dbReference type="SMART" id="SM00533"/>
    </source>
</evidence>
<dbReference type="InterPro" id="IPR007696">
    <property type="entry name" value="DNA_mismatch_repair_MutS_core"/>
</dbReference>
<dbReference type="InterPro" id="IPR000432">
    <property type="entry name" value="DNA_mismatch_repair_MutS_C"/>
</dbReference>
<feature type="region of interest" description="Disordered" evidence="5">
    <location>
        <begin position="748"/>
        <end position="774"/>
    </location>
</feature>
<evidence type="ECO:0000259" key="7">
    <source>
        <dbReference type="SMART" id="SM00534"/>
    </source>
</evidence>
<dbReference type="SUPFAM" id="SSF48334">
    <property type="entry name" value="DNA repair protein MutS, domain III"/>
    <property type="match status" value="1"/>
</dbReference>
<dbReference type="NCBIfam" id="TIGR01069">
    <property type="entry name" value="mutS2"/>
    <property type="match status" value="1"/>
</dbReference>
<keyword evidence="2" id="KW-0067">ATP-binding</keyword>
<dbReference type="InterPro" id="IPR045076">
    <property type="entry name" value="MutS"/>
</dbReference>
<dbReference type="PIRSF" id="PIRSF005814">
    <property type="entry name" value="MutS_YshD"/>
    <property type="match status" value="1"/>
</dbReference>
<comment type="caution">
    <text evidence="8">The sequence shown here is derived from an EMBL/GenBank/DDBJ whole genome shotgun (WGS) entry which is preliminary data.</text>
</comment>
<keyword evidence="1" id="KW-0547">Nucleotide-binding</keyword>
<dbReference type="GO" id="GO:0016887">
    <property type="term" value="F:ATP hydrolysis activity"/>
    <property type="evidence" value="ECO:0007669"/>
    <property type="project" value="InterPro"/>
</dbReference>
<dbReference type="PANTHER" id="PTHR48466">
    <property type="entry name" value="OS10G0509000 PROTEIN-RELATED"/>
    <property type="match status" value="1"/>
</dbReference>
<dbReference type="AlphaFoldDB" id="A0AA36JHX2"/>
<dbReference type="GO" id="GO:0045910">
    <property type="term" value="P:negative regulation of DNA recombination"/>
    <property type="evidence" value="ECO:0007669"/>
    <property type="project" value="InterPro"/>
</dbReference>
<gene>
    <name evidence="8" type="ORF">EVOR1521_LOCUS27598</name>
</gene>
<evidence type="ECO:0000256" key="2">
    <source>
        <dbReference type="ARBA" id="ARBA00022840"/>
    </source>
</evidence>
<evidence type="ECO:0000256" key="4">
    <source>
        <dbReference type="SAM" id="Coils"/>
    </source>
</evidence>
<protein>
    <submittedName>
        <fullName evidence="8">Uncharacterized protein</fullName>
    </submittedName>
</protein>